<dbReference type="EMBL" id="CM035421">
    <property type="protein sequence ID" value="KAH7388207.1"/>
    <property type="molecule type" value="Genomic_DNA"/>
</dbReference>
<keyword evidence="5 6" id="KW-0472">Membrane</keyword>
<keyword evidence="4 6" id="KW-1133">Transmembrane helix</keyword>
<proteinExistence type="inferred from homology"/>
<dbReference type="Pfam" id="PF00854">
    <property type="entry name" value="PTR2"/>
    <property type="match status" value="1"/>
</dbReference>
<reference evidence="7" key="1">
    <citation type="submission" date="2021-08" db="EMBL/GenBank/DDBJ databases">
        <title>WGS assembly of Ceratopteris richardii.</title>
        <authorList>
            <person name="Marchant D.B."/>
            <person name="Chen G."/>
            <person name="Jenkins J."/>
            <person name="Shu S."/>
            <person name="Leebens-Mack J."/>
            <person name="Grimwood J."/>
            <person name="Schmutz J."/>
            <person name="Soltis P."/>
            <person name="Soltis D."/>
            <person name="Chen Z.-H."/>
        </authorList>
    </citation>
    <scope>NUCLEOTIDE SEQUENCE</scope>
    <source>
        <strain evidence="7">Whitten #5841</strain>
        <tissue evidence="7">Leaf</tissue>
    </source>
</reference>
<dbReference type="GO" id="GO:0022857">
    <property type="term" value="F:transmembrane transporter activity"/>
    <property type="evidence" value="ECO:0007669"/>
    <property type="project" value="InterPro"/>
</dbReference>
<dbReference type="GO" id="GO:0016020">
    <property type="term" value="C:membrane"/>
    <property type="evidence" value="ECO:0007669"/>
    <property type="project" value="UniProtKB-SubCell"/>
</dbReference>
<comment type="subcellular location">
    <subcellularLocation>
        <location evidence="1">Membrane</location>
        <topology evidence="1">Multi-pass membrane protein</topology>
    </subcellularLocation>
</comment>
<accession>A0A8T2SZF4</accession>
<dbReference type="AlphaFoldDB" id="A0A8T2SZF4"/>
<dbReference type="InterPro" id="IPR000109">
    <property type="entry name" value="POT_fam"/>
</dbReference>
<comment type="similarity">
    <text evidence="2">Belongs to the major facilitator superfamily. Proton-dependent oligopeptide transporter (POT/PTR) (TC 2.A.17) family.</text>
</comment>
<evidence type="ECO:0000313" key="7">
    <source>
        <dbReference type="EMBL" id="KAH7388207.1"/>
    </source>
</evidence>
<organism evidence="7 8">
    <name type="scientific">Ceratopteris richardii</name>
    <name type="common">Triangle waterfern</name>
    <dbReference type="NCBI Taxonomy" id="49495"/>
    <lineage>
        <taxon>Eukaryota</taxon>
        <taxon>Viridiplantae</taxon>
        <taxon>Streptophyta</taxon>
        <taxon>Embryophyta</taxon>
        <taxon>Tracheophyta</taxon>
        <taxon>Polypodiopsida</taxon>
        <taxon>Polypodiidae</taxon>
        <taxon>Polypodiales</taxon>
        <taxon>Pteridineae</taxon>
        <taxon>Pteridaceae</taxon>
        <taxon>Parkerioideae</taxon>
        <taxon>Ceratopteris</taxon>
    </lineage>
</organism>
<evidence type="ECO:0000256" key="3">
    <source>
        <dbReference type="ARBA" id="ARBA00022692"/>
    </source>
</evidence>
<dbReference type="SUPFAM" id="SSF103473">
    <property type="entry name" value="MFS general substrate transporter"/>
    <property type="match status" value="1"/>
</dbReference>
<feature type="transmembrane region" description="Helical" evidence="6">
    <location>
        <begin position="118"/>
        <end position="142"/>
    </location>
</feature>
<evidence type="ECO:0000256" key="6">
    <source>
        <dbReference type="SAM" id="Phobius"/>
    </source>
</evidence>
<dbReference type="InterPro" id="IPR036259">
    <property type="entry name" value="MFS_trans_sf"/>
</dbReference>
<protein>
    <submittedName>
        <fullName evidence="7">Uncharacterized protein</fullName>
    </submittedName>
</protein>
<name>A0A8T2SZF4_CERRI</name>
<keyword evidence="3 6" id="KW-0812">Transmembrane</keyword>
<feature type="transmembrane region" description="Helical" evidence="6">
    <location>
        <begin position="40"/>
        <end position="61"/>
    </location>
</feature>
<evidence type="ECO:0000256" key="5">
    <source>
        <dbReference type="ARBA" id="ARBA00023136"/>
    </source>
</evidence>
<sequence length="161" mass="18143">MGVGFVISIAASGVAAMTELKRKQAAMLARAADMTTVLPMSVYSLLPQYCLHGMAEAFMSIGHLQFFYDEAPESMRSIANAFFWISIAAGSYLSSFLVSLIHQYTAWLPKNLNQGHLEYFYCLLTFLQVINFVIFCVSARWYKYKMFLGQEQTNNGNNTTK</sequence>
<dbReference type="Proteomes" id="UP000825935">
    <property type="component" value="Chromosome 16"/>
</dbReference>
<dbReference type="PANTHER" id="PTHR11654">
    <property type="entry name" value="OLIGOPEPTIDE TRANSPORTER-RELATED"/>
    <property type="match status" value="1"/>
</dbReference>
<dbReference type="Gene3D" id="1.20.1250.20">
    <property type="entry name" value="MFS general substrate transporter like domains"/>
    <property type="match status" value="1"/>
</dbReference>
<evidence type="ECO:0000256" key="4">
    <source>
        <dbReference type="ARBA" id="ARBA00022989"/>
    </source>
</evidence>
<feature type="transmembrane region" description="Helical" evidence="6">
    <location>
        <begin position="82"/>
        <end position="106"/>
    </location>
</feature>
<gene>
    <name evidence="7" type="ORF">KP509_16G064000</name>
</gene>
<evidence type="ECO:0000313" key="8">
    <source>
        <dbReference type="Proteomes" id="UP000825935"/>
    </source>
</evidence>
<dbReference type="OrthoDB" id="8904098at2759"/>
<evidence type="ECO:0000256" key="2">
    <source>
        <dbReference type="ARBA" id="ARBA00005982"/>
    </source>
</evidence>
<dbReference type="OMA" id="FCVSARW"/>
<evidence type="ECO:0000256" key="1">
    <source>
        <dbReference type="ARBA" id="ARBA00004141"/>
    </source>
</evidence>
<comment type="caution">
    <text evidence="7">The sequence shown here is derived from an EMBL/GenBank/DDBJ whole genome shotgun (WGS) entry which is preliminary data.</text>
</comment>
<keyword evidence="8" id="KW-1185">Reference proteome</keyword>